<protein>
    <recommendedName>
        <fullName evidence="4 6">Molybdenum cofactor biosynthesis protein B</fullName>
    </recommendedName>
</protein>
<evidence type="ECO:0000256" key="3">
    <source>
        <dbReference type="ARBA" id="ARBA00006112"/>
    </source>
</evidence>
<dbReference type="CDD" id="cd00886">
    <property type="entry name" value="MogA_MoaB"/>
    <property type="match status" value="1"/>
</dbReference>
<keyword evidence="9" id="KW-1185">Reference proteome</keyword>
<dbReference type="RefSeq" id="WP_126989998.1">
    <property type="nucleotide sequence ID" value="NZ_JTFC01000025.1"/>
</dbReference>
<comment type="caution">
    <text evidence="8">The sequence shown here is derived from an EMBL/GenBank/DDBJ whole genome shotgun (WGS) entry which is preliminary data.</text>
</comment>
<evidence type="ECO:0000256" key="1">
    <source>
        <dbReference type="ARBA" id="ARBA00003487"/>
    </source>
</evidence>
<gene>
    <name evidence="8" type="ORF">QI30_05845</name>
</gene>
<dbReference type="UniPathway" id="UPA00344"/>
<feature type="domain" description="MoaB/Mog" evidence="7">
    <location>
        <begin position="13"/>
        <end position="157"/>
    </location>
</feature>
<dbReference type="PANTHER" id="PTHR43232">
    <property type="entry name" value="MOLYBDENUM COFACTOR BIOSYNTHESIS PROTEIN B"/>
    <property type="match status" value="1"/>
</dbReference>
<comment type="similarity">
    <text evidence="3 6">Belongs to the MoaB/Mog family.</text>
</comment>
<name>A0A433RVZ6_9BACL</name>
<dbReference type="NCBIfam" id="TIGR00177">
    <property type="entry name" value="molyb_syn"/>
    <property type="match status" value="1"/>
</dbReference>
<dbReference type="InterPro" id="IPR036425">
    <property type="entry name" value="MoaB/Mog-like_dom_sf"/>
</dbReference>
<reference evidence="8 9" key="1">
    <citation type="submission" date="2014-11" db="EMBL/GenBank/DDBJ databases">
        <title>Genome sequence and analysis of novel Kurthia sp.</title>
        <authorList>
            <person name="Lawson J.N."/>
            <person name="Gonzalez J.E."/>
            <person name="Rinauldi L."/>
            <person name="Xuan Z."/>
            <person name="Firman A."/>
            <person name="Shaddox L."/>
            <person name="Trudeau A."/>
            <person name="Shah S."/>
            <person name="Reiman D."/>
        </authorList>
    </citation>
    <scope>NUCLEOTIDE SEQUENCE [LARGE SCALE GENOMIC DNA]</scope>
    <source>
        <strain evidence="8 9">3B1D</strain>
    </source>
</reference>
<accession>A0A433RVZ6</accession>
<dbReference type="FunFam" id="3.40.980.10:FF:000006">
    <property type="entry name" value="Molybdenum cofactor biosynthesis protein B"/>
    <property type="match status" value="1"/>
</dbReference>
<evidence type="ECO:0000256" key="6">
    <source>
        <dbReference type="PIRNR" id="PIRNR006443"/>
    </source>
</evidence>
<organism evidence="8 9">
    <name type="scientific">Candidatus Kurthia intestinigallinarum</name>
    <dbReference type="NCBI Taxonomy" id="1562256"/>
    <lineage>
        <taxon>Bacteria</taxon>
        <taxon>Bacillati</taxon>
        <taxon>Bacillota</taxon>
        <taxon>Bacilli</taxon>
        <taxon>Bacillales</taxon>
        <taxon>Caryophanaceae</taxon>
        <taxon>Kurthia</taxon>
    </lineage>
</organism>
<dbReference type="SMART" id="SM00852">
    <property type="entry name" value="MoCF_biosynth"/>
    <property type="match status" value="1"/>
</dbReference>
<dbReference type="Gene3D" id="3.40.980.10">
    <property type="entry name" value="MoaB/Mog-like domain"/>
    <property type="match status" value="1"/>
</dbReference>
<dbReference type="InterPro" id="IPR012245">
    <property type="entry name" value="MoaB"/>
</dbReference>
<evidence type="ECO:0000313" key="9">
    <source>
        <dbReference type="Proteomes" id="UP000288623"/>
    </source>
</evidence>
<evidence type="ECO:0000256" key="2">
    <source>
        <dbReference type="ARBA" id="ARBA00005046"/>
    </source>
</evidence>
<evidence type="ECO:0000259" key="7">
    <source>
        <dbReference type="SMART" id="SM00852"/>
    </source>
</evidence>
<dbReference type="GO" id="GO:0006777">
    <property type="term" value="P:Mo-molybdopterin cofactor biosynthetic process"/>
    <property type="evidence" value="ECO:0007669"/>
    <property type="project" value="UniProtKB-UniRule"/>
</dbReference>
<dbReference type="OrthoDB" id="9784492at2"/>
<evidence type="ECO:0000256" key="5">
    <source>
        <dbReference type="ARBA" id="ARBA00023150"/>
    </source>
</evidence>
<dbReference type="SUPFAM" id="SSF53218">
    <property type="entry name" value="Molybdenum cofactor biosynthesis proteins"/>
    <property type="match status" value="1"/>
</dbReference>
<comment type="pathway">
    <text evidence="2 6">Cofactor biosynthesis; molybdopterin biosynthesis.</text>
</comment>
<comment type="function">
    <text evidence="1 6">May be involved in the biosynthesis of molybdopterin.</text>
</comment>
<keyword evidence="5 6" id="KW-0501">Molybdenum cofactor biosynthesis</keyword>
<proteinExistence type="inferred from homology"/>
<dbReference type="AlphaFoldDB" id="A0A433RVZ6"/>
<dbReference type="InterPro" id="IPR001453">
    <property type="entry name" value="MoaB/Mog_dom"/>
</dbReference>
<dbReference type="PANTHER" id="PTHR43232:SF2">
    <property type="entry name" value="MOLYBDENUM COFACTOR BIOSYNTHESIS PROTEIN B"/>
    <property type="match status" value="1"/>
</dbReference>
<dbReference type="GO" id="GO:0005829">
    <property type="term" value="C:cytosol"/>
    <property type="evidence" value="ECO:0007669"/>
    <property type="project" value="TreeGrafter"/>
</dbReference>
<evidence type="ECO:0000313" key="8">
    <source>
        <dbReference type="EMBL" id="RUS57444.1"/>
    </source>
</evidence>
<dbReference type="Pfam" id="PF00994">
    <property type="entry name" value="MoCF_biosynth"/>
    <property type="match status" value="1"/>
</dbReference>
<evidence type="ECO:0000256" key="4">
    <source>
        <dbReference type="ARBA" id="ARBA00015262"/>
    </source>
</evidence>
<dbReference type="PIRSF" id="PIRSF006443">
    <property type="entry name" value="MoaB"/>
    <property type="match status" value="1"/>
</dbReference>
<dbReference type="EMBL" id="JTFC01000025">
    <property type="protein sequence ID" value="RUS57444.1"/>
    <property type="molecule type" value="Genomic_DNA"/>
</dbReference>
<dbReference type="Proteomes" id="UP000288623">
    <property type="component" value="Unassembled WGS sequence"/>
</dbReference>
<sequence length="164" mass="18153">MHPTHEQERVHAAILTVSDTRTTETDKGGQAILHALKQANFDVIDYKILKDELDELLAQLRIWCSDPSINTIILTGGTGFTKRDVTYDAVVQLVDKEMPGFGELFRMLSYDDIGPKAMFSRAVAGAHAETAIYALPGSTNAVKLGMDKLIVPTVQHFLGELKRR</sequence>